<name>A0A840UQI8_9FIRM</name>
<dbReference type="PROSITE" id="PS51084">
    <property type="entry name" value="HIT_2"/>
    <property type="match status" value="1"/>
</dbReference>
<feature type="domain" description="HIT" evidence="2">
    <location>
        <begin position="39"/>
        <end position="110"/>
    </location>
</feature>
<dbReference type="AlphaFoldDB" id="A0A840UQI8"/>
<accession>A0A840UQI8</accession>
<sequence>MKDENCAYCGNEQVLAGFGIFICNLPASKLYLFKEQSHKGRCIVAYKDHVADIADLNNSDVSAYYQDVAKVSRILHKLFNPDKINYGAYGDTAKHIHTHLVPKYKDAFEWGGVFAMNPDKVKLSDNEYNELVNKIKTALV</sequence>
<keyword evidence="3" id="KW-0378">Hydrolase</keyword>
<keyword evidence="4" id="KW-1185">Reference proteome</keyword>
<dbReference type="InterPro" id="IPR011146">
    <property type="entry name" value="HIT-like"/>
</dbReference>
<dbReference type="SUPFAM" id="SSF54197">
    <property type="entry name" value="HIT-like"/>
    <property type="match status" value="1"/>
</dbReference>
<proteinExistence type="predicted"/>
<feature type="short sequence motif" description="Histidine triad motif" evidence="1">
    <location>
        <begin position="95"/>
        <end position="99"/>
    </location>
</feature>
<evidence type="ECO:0000259" key="2">
    <source>
        <dbReference type="PROSITE" id="PS51084"/>
    </source>
</evidence>
<evidence type="ECO:0000313" key="4">
    <source>
        <dbReference type="Proteomes" id="UP000559117"/>
    </source>
</evidence>
<organism evidence="3 4">
    <name type="scientific">Pectinatus brassicae</name>
    <dbReference type="NCBI Taxonomy" id="862415"/>
    <lineage>
        <taxon>Bacteria</taxon>
        <taxon>Bacillati</taxon>
        <taxon>Bacillota</taxon>
        <taxon>Negativicutes</taxon>
        <taxon>Selenomonadales</taxon>
        <taxon>Selenomonadaceae</taxon>
        <taxon>Pectinatus</taxon>
    </lineage>
</organism>
<dbReference type="EMBL" id="JACHFH010000002">
    <property type="protein sequence ID" value="MBB5335094.1"/>
    <property type="molecule type" value="Genomic_DNA"/>
</dbReference>
<dbReference type="RefSeq" id="WP_183858922.1">
    <property type="nucleotide sequence ID" value="NZ_JACHFH010000002.1"/>
</dbReference>
<dbReference type="InterPro" id="IPR036265">
    <property type="entry name" value="HIT-like_sf"/>
</dbReference>
<evidence type="ECO:0000256" key="1">
    <source>
        <dbReference type="PROSITE-ProRule" id="PRU00464"/>
    </source>
</evidence>
<reference evidence="3 4" key="1">
    <citation type="submission" date="2020-08" db="EMBL/GenBank/DDBJ databases">
        <title>Genomic Encyclopedia of Type Strains, Phase IV (KMG-IV): sequencing the most valuable type-strain genomes for metagenomic binning, comparative biology and taxonomic classification.</title>
        <authorList>
            <person name="Goeker M."/>
        </authorList>
    </citation>
    <scope>NUCLEOTIDE SEQUENCE [LARGE SCALE GENOMIC DNA]</scope>
    <source>
        <strain evidence="3 4">DSM 24661</strain>
    </source>
</reference>
<dbReference type="GO" id="GO:0016787">
    <property type="term" value="F:hydrolase activity"/>
    <property type="evidence" value="ECO:0007669"/>
    <property type="project" value="UniProtKB-KW"/>
</dbReference>
<dbReference type="Gene3D" id="3.30.428.10">
    <property type="entry name" value="HIT-like"/>
    <property type="match status" value="1"/>
</dbReference>
<evidence type="ECO:0000313" key="3">
    <source>
        <dbReference type="EMBL" id="MBB5335094.1"/>
    </source>
</evidence>
<gene>
    <name evidence="3" type="ORF">HNR32_000208</name>
</gene>
<protein>
    <submittedName>
        <fullName evidence="3">Diadenosine tetraphosphate (Ap4A) HIT family hydrolase</fullName>
    </submittedName>
</protein>
<dbReference type="Pfam" id="PF01230">
    <property type="entry name" value="HIT"/>
    <property type="match status" value="1"/>
</dbReference>
<comment type="caution">
    <text evidence="3">The sequence shown here is derived from an EMBL/GenBank/DDBJ whole genome shotgun (WGS) entry which is preliminary data.</text>
</comment>
<dbReference type="Proteomes" id="UP000559117">
    <property type="component" value="Unassembled WGS sequence"/>
</dbReference>